<keyword evidence="4" id="KW-1185">Reference proteome</keyword>
<name>A0A8W8JF35_MAGGI</name>
<evidence type="ECO:0000313" key="3">
    <source>
        <dbReference type="EnsemblMetazoa" id="G18942.1:cds"/>
    </source>
</evidence>
<evidence type="ECO:0000259" key="2">
    <source>
        <dbReference type="Pfam" id="PF20700"/>
    </source>
</evidence>
<protein>
    <recommendedName>
        <fullName evidence="2">Mutator-like transposase domain-containing protein</fullName>
    </recommendedName>
</protein>
<proteinExistence type="predicted"/>
<sequence length="471" mass="52922">MQTDSRGPKTAKPNISLWVALMDNPIMGTSLQEIFLALNCPAPSYTGLQRNGGKVGPRMVEMVKEDLRRERTYLKDTLENCGYPRLTPIPVEGDGRYNNPLYWSRDRNPFQPATQSTYTISENVTSDKKIIGVTAKNKLCRKRTKGSRCPEHPGKCSASLTMDAPIGCEHLATEEICHDFLTDREPTLISHMTTDGDSAAFRGVQKAMREHGQTVEALRDTRHLAQSQKKAADNANLARTCSPGGPPLTGRPQKENFHFATDAIVECYSGRCGGTCTEHSLVCSGLPTDCWPKEYLPPNSRTLNPTLEDEETIRRLVDFRFSRSTITTTRYGTNTQKSEALHRGYSKSNPKNVTCAVSFEPQIYSAIHRMNHGPGKSTVLKCAALGAPLPEDTRVTRQLERKQEIYITDKKRKKSSVYRTRRRAFVKEKFEMYFQKKTGTEAGYSKGMSDPPIPKSVTRNKCEHSYNKQQK</sequence>
<reference evidence="3" key="1">
    <citation type="submission" date="2022-08" db="UniProtKB">
        <authorList>
            <consortium name="EnsemblMetazoa"/>
        </authorList>
    </citation>
    <scope>IDENTIFICATION</scope>
    <source>
        <strain evidence="3">05x7-T-G4-1.051#20</strain>
    </source>
</reference>
<organism evidence="3 4">
    <name type="scientific">Magallana gigas</name>
    <name type="common">Pacific oyster</name>
    <name type="synonym">Crassostrea gigas</name>
    <dbReference type="NCBI Taxonomy" id="29159"/>
    <lineage>
        <taxon>Eukaryota</taxon>
        <taxon>Metazoa</taxon>
        <taxon>Spiralia</taxon>
        <taxon>Lophotrochozoa</taxon>
        <taxon>Mollusca</taxon>
        <taxon>Bivalvia</taxon>
        <taxon>Autobranchia</taxon>
        <taxon>Pteriomorphia</taxon>
        <taxon>Ostreida</taxon>
        <taxon>Ostreoidea</taxon>
        <taxon>Ostreidae</taxon>
        <taxon>Magallana</taxon>
    </lineage>
</organism>
<feature type="domain" description="Mutator-like transposase" evidence="2">
    <location>
        <begin position="4"/>
        <end position="235"/>
    </location>
</feature>
<feature type="region of interest" description="Disordered" evidence="1">
    <location>
        <begin position="441"/>
        <end position="471"/>
    </location>
</feature>
<feature type="region of interest" description="Disordered" evidence="1">
    <location>
        <begin position="229"/>
        <end position="253"/>
    </location>
</feature>
<accession>A0A8W8JF35</accession>
<dbReference type="Proteomes" id="UP000005408">
    <property type="component" value="Unassembled WGS sequence"/>
</dbReference>
<feature type="compositionally biased region" description="Basic and acidic residues" evidence="1">
    <location>
        <begin position="460"/>
        <end position="471"/>
    </location>
</feature>
<evidence type="ECO:0000256" key="1">
    <source>
        <dbReference type="SAM" id="MobiDB-lite"/>
    </source>
</evidence>
<dbReference type="AlphaFoldDB" id="A0A8W8JF35"/>
<dbReference type="EnsemblMetazoa" id="G18942.1">
    <property type="protein sequence ID" value="G18942.1:cds"/>
    <property type="gene ID" value="G18942"/>
</dbReference>
<dbReference type="InterPro" id="IPR049012">
    <property type="entry name" value="Mutator_transp_dom"/>
</dbReference>
<dbReference type="Pfam" id="PF20700">
    <property type="entry name" value="Mutator"/>
    <property type="match status" value="1"/>
</dbReference>
<evidence type="ECO:0000313" key="4">
    <source>
        <dbReference type="Proteomes" id="UP000005408"/>
    </source>
</evidence>